<keyword evidence="1" id="KW-1133">Transmembrane helix</keyword>
<evidence type="ECO:0000313" key="2">
    <source>
        <dbReference type="EMBL" id="PIK49324.1"/>
    </source>
</evidence>
<dbReference type="OrthoDB" id="10497392at2759"/>
<evidence type="ECO:0000256" key="1">
    <source>
        <dbReference type="SAM" id="Phobius"/>
    </source>
</evidence>
<protein>
    <submittedName>
        <fullName evidence="2">Uncharacterized protein</fullName>
    </submittedName>
</protein>
<dbReference type="Proteomes" id="UP000230750">
    <property type="component" value="Unassembled WGS sequence"/>
</dbReference>
<dbReference type="AlphaFoldDB" id="A0A2G8KMS1"/>
<keyword evidence="3" id="KW-1185">Reference proteome</keyword>
<name>A0A2G8KMS1_STIJA</name>
<reference evidence="2 3" key="1">
    <citation type="journal article" date="2017" name="PLoS Biol.">
        <title>The sea cucumber genome provides insights into morphological evolution and visceral regeneration.</title>
        <authorList>
            <person name="Zhang X."/>
            <person name="Sun L."/>
            <person name="Yuan J."/>
            <person name="Sun Y."/>
            <person name="Gao Y."/>
            <person name="Zhang L."/>
            <person name="Li S."/>
            <person name="Dai H."/>
            <person name="Hamel J.F."/>
            <person name="Liu C."/>
            <person name="Yu Y."/>
            <person name="Liu S."/>
            <person name="Lin W."/>
            <person name="Guo K."/>
            <person name="Jin S."/>
            <person name="Xu P."/>
            <person name="Storey K.B."/>
            <person name="Huan P."/>
            <person name="Zhang T."/>
            <person name="Zhou Y."/>
            <person name="Zhang J."/>
            <person name="Lin C."/>
            <person name="Li X."/>
            <person name="Xing L."/>
            <person name="Huo D."/>
            <person name="Sun M."/>
            <person name="Wang L."/>
            <person name="Mercier A."/>
            <person name="Li F."/>
            <person name="Yang H."/>
            <person name="Xiang J."/>
        </authorList>
    </citation>
    <scope>NUCLEOTIDE SEQUENCE [LARGE SCALE GENOMIC DNA]</scope>
    <source>
        <strain evidence="2">Shaxun</strain>
        <tissue evidence="2">Muscle</tissue>
    </source>
</reference>
<feature type="transmembrane region" description="Helical" evidence="1">
    <location>
        <begin position="101"/>
        <end position="122"/>
    </location>
</feature>
<organism evidence="2 3">
    <name type="scientific">Stichopus japonicus</name>
    <name type="common">Sea cucumber</name>
    <dbReference type="NCBI Taxonomy" id="307972"/>
    <lineage>
        <taxon>Eukaryota</taxon>
        <taxon>Metazoa</taxon>
        <taxon>Echinodermata</taxon>
        <taxon>Eleutherozoa</taxon>
        <taxon>Echinozoa</taxon>
        <taxon>Holothuroidea</taxon>
        <taxon>Aspidochirotacea</taxon>
        <taxon>Aspidochirotida</taxon>
        <taxon>Stichopodidae</taxon>
        <taxon>Apostichopus</taxon>
    </lineage>
</organism>
<keyword evidence="1" id="KW-0812">Transmembrane</keyword>
<accession>A0A2G8KMS1</accession>
<gene>
    <name evidence="2" type="ORF">BSL78_13783</name>
</gene>
<comment type="caution">
    <text evidence="2">The sequence shown here is derived from an EMBL/GenBank/DDBJ whole genome shotgun (WGS) entry which is preliminary data.</text>
</comment>
<keyword evidence="1" id="KW-0472">Membrane</keyword>
<sequence length="184" mass="20268">MYRKLELMGGSICGLRRQFSATTKSLSTASATSTPLETIGSTTSRGTTLSGTSTLSQSKTVSTSLATEIKDNSTEETIATSSSAVTMATTGIPGPSDALSIIEWFLVAVAVAALIFFLYILYHFCQVKRKRKASAFSEQNKNIIEYATPQSPKEKWRNSWALEAMVYHMNSHRKRPLRWKRGTT</sequence>
<dbReference type="EMBL" id="MRZV01000471">
    <property type="protein sequence ID" value="PIK49324.1"/>
    <property type="molecule type" value="Genomic_DNA"/>
</dbReference>
<proteinExistence type="predicted"/>
<evidence type="ECO:0000313" key="3">
    <source>
        <dbReference type="Proteomes" id="UP000230750"/>
    </source>
</evidence>